<reference evidence="3" key="1">
    <citation type="submission" date="2017-06" db="EMBL/GenBank/DDBJ databases">
        <authorList>
            <person name="Varghese N."/>
            <person name="Submissions S."/>
        </authorList>
    </citation>
    <scope>NUCLEOTIDE SEQUENCE [LARGE SCALE GENOMIC DNA]</scope>
    <source>
        <strain evidence="3">JCM 23211</strain>
    </source>
</reference>
<sequence length="113" mass="11273">MSTFSVFIALGSILVAATAGVAGIGILGTDAAAVTDRLFAPAIPILLSGSLLFVIGVWLADSSGGVGAVAVKTALSWAMISAAVPILQFLRHSGSIHGIEPWAPGPDGYDVVA</sequence>
<evidence type="ECO:0000313" key="3">
    <source>
        <dbReference type="Proteomes" id="UP000198327"/>
    </source>
</evidence>
<gene>
    <name evidence="2" type="ORF">SAMN05421642_11875</name>
</gene>
<accession>A0A239MI27</accession>
<proteinExistence type="predicted"/>
<keyword evidence="1" id="KW-0472">Membrane</keyword>
<keyword evidence="1" id="KW-0812">Transmembrane</keyword>
<evidence type="ECO:0000313" key="2">
    <source>
        <dbReference type="EMBL" id="SNT42316.1"/>
    </source>
</evidence>
<protein>
    <submittedName>
        <fullName evidence="2">Uncharacterized protein</fullName>
    </submittedName>
</protein>
<feature type="transmembrane region" description="Helical" evidence="1">
    <location>
        <begin position="39"/>
        <end position="60"/>
    </location>
</feature>
<feature type="transmembrane region" description="Helical" evidence="1">
    <location>
        <begin position="6"/>
        <end position="27"/>
    </location>
</feature>
<evidence type="ECO:0000256" key="1">
    <source>
        <dbReference type="SAM" id="Phobius"/>
    </source>
</evidence>
<name>A0A239MI27_9NOCA</name>
<dbReference type="OrthoDB" id="9979994at2"/>
<dbReference type="AlphaFoldDB" id="A0A239MI27"/>
<dbReference type="EMBL" id="FZOW01000018">
    <property type="protein sequence ID" value="SNT42316.1"/>
    <property type="molecule type" value="Genomic_DNA"/>
</dbReference>
<keyword evidence="3" id="KW-1185">Reference proteome</keyword>
<feature type="transmembrane region" description="Helical" evidence="1">
    <location>
        <begin position="66"/>
        <end position="87"/>
    </location>
</feature>
<keyword evidence="1" id="KW-1133">Transmembrane helix</keyword>
<dbReference type="Proteomes" id="UP000198327">
    <property type="component" value="Unassembled WGS sequence"/>
</dbReference>
<dbReference type="RefSeq" id="WP_089251103.1">
    <property type="nucleotide sequence ID" value="NZ_FZOW01000018.1"/>
</dbReference>
<organism evidence="2 3">
    <name type="scientific">Rhodococcoides kyotonense</name>
    <dbReference type="NCBI Taxonomy" id="398843"/>
    <lineage>
        <taxon>Bacteria</taxon>
        <taxon>Bacillati</taxon>
        <taxon>Actinomycetota</taxon>
        <taxon>Actinomycetes</taxon>
        <taxon>Mycobacteriales</taxon>
        <taxon>Nocardiaceae</taxon>
        <taxon>Rhodococcoides</taxon>
    </lineage>
</organism>